<proteinExistence type="predicted"/>
<name>A0A061FE13_THECC</name>
<keyword evidence="3" id="KW-1185">Reference proteome</keyword>
<dbReference type="InParanoid" id="A0A061FE13"/>
<dbReference type="HOGENOM" id="CLU_2965589_0_0_1"/>
<reference evidence="2 3" key="1">
    <citation type="journal article" date="2013" name="Genome Biol.">
        <title>The genome sequence of the most widely cultivated cacao type and its use to identify candidate genes regulating pod color.</title>
        <authorList>
            <person name="Motamayor J.C."/>
            <person name="Mockaitis K."/>
            <person name="Schmutz J."/>
            <person name="Haiminen N."/>
            <person name="Iii D.L."/>
            <person name="Cornejo O."/>
            <person name="Findley S.D."/>
            <person name="Zheng P."/>
            <person name="Utro F."/>
            <person name="Royaert S."/>
            <person name="Saski C."/>
            <person name="Jenkins J."/>
            <person name="Podicheti R."/>
            <person name="Zhao M."/>
            <person name="Scheffler B.E."/>
            <person name="Stack J.C."/>
            <person name="Feltus F.A."/>
            <person name="Mustiga G.M."/>
            <person name="Amores F."/>
            <person name="Phillips W."/>
            <person name="Marelli J.P."/>
            <person name="May G.D."/>
            <person name="Shapiro H."/>
            <person name="Ma J."/>
            <person name="Bustamante C.D."/>
            <person name="Schnell R.J."/>
            <person name="Main D."/>
            <person name="Gilbert D."/>
            <person name="Parida L."/>
            <person name="Kuhn D.N."/>
        </authorList>
    </citation>
    <scope>NUCLEOTIDE SEQUENCE [LARGE SCALE GENOMIC DNA]</scope>
    <source>
        <strain evidence="3">cv. Matina 1-6</strain>
    </source>
</reference>
<evidence type="ECO:0000313" key="3">
    <source>
        <dbReference type="Proteomes" id="UP000026915"/>
    </source>
</evidence>
<dbReference type="AlphaFoldDB" id="A0A061FE13"/>
<evidence type="ECO:0000313" key="2">
    <source>
        <dbReference type="EMBL" id="EOY15143.1"/>
    </source>
</evidence>
<dbReference type="EMBL" id="CM001886">
    <property type="protein sequence ID" value="EOY15143.1"/>
    <property type="molecule type" value="Genomic_DNA"/>
</dbReference>
<accession>A0A061FE13</accession>
<feature type="compositionally biased region" description="Basic residues" evidence="1">
    <location>
        <begin position="1"/>
        <end position="15"/>
    </location>
</feature>
<protein>
    <submittedName>
        <fullName evidence="2">Uncharacterized protein</fullName>
    </submittedName>
</protein>
<feature type="region of interest" description="Disordered" evidence="1">
    <location>
        <begin position="1"/>
        <end position="21"/>
    </location>
</feature>
<dbReference type="Proteomes" id="UP000026915">
    <property type="component" value="Chromosome 8"/>
</dbReference>
<evidence type="ECO:0000256" key="1">
    <source>
        <dbReference type="SAM" id="MobiDB-lite"/>
    </source>
</evidence>
<dbReference type="Gramene" id="EOY15143">
    <property type="protein sequence ID" value="EOY15143"/>
    <property type="gene ID" value="TCM_034305"/>
</dbReference>
<organism evidence="2 3">
    <name type="scientific">Theobroma cacao</name>
    <name type="common">Cacao</name>
    <name type="synonym">Cocoa</name>
    <dbReference type="NCBI Taxonomy" id="3641"/>
    <lineage>
        <taxon>Eukaryota</taxon>
        <taxon>Viridiplantae</taxon>
        <taxon>Streptophyta</taxon>
        <taxon>Embryophyta</taxon>
        <taxon>Tracheophyta</taxon>
        <taxon>Spermatophyta</taxon>
        <taxon>Magnoliopsida</taxon>
        <taxon>eudicotyledons</taxon>
        <taxon>Gunneridae</taxon>
        <taxon>Pentapetalae</taxon>
        <taxon>rosids</taxon>
        <taxon>malvids</taxon>
        <taxon>Malvales</taxon>
        <taxon>Malvaceae</taxon>
        <taxon>Byttnerioideae</taxon>
        <taxon>Theobroma</taxon>
    </lineage>
</organism>
<sequence length="59" mass="6789">MKRVHHTLPIGRKHPWAMGGRSSEVGIQRSHDRMKGKELFNKVETEGKVSFLKKGTEIF</sequence>
<gene>
    <name evidence="2" type="ORF">TCM_034305</name>
</gene>